<dbReference type="Proteomes" id="UP000692954">
    <property type="component" value="Unassembled WGS sequence"/>
</dbReference>
<dbReference type="AlphaFoldDB" id="A0A8S1N821"/>
<accession>A0A8S1N821</accession>
<protein>
    <submittedName>
        <fullName evidence="1">Uncharacterized protein</fullName>
    </submittedName>
</protein>
<sequence length="56" mass="6723">MIILDISKRDNVIHILKLNLISLRIKEKKLQEKHAQIKLKEKEFQQNEQSNNLIDE</sequence>
<keyword evidence="2" id="KW-1185">Reference proteome</keyword>
<dbReference type="EMBL" id="CAJJDN010000049">
    <property type="protein sequence ID" value="CAD8086201.1"/>
    <property type="molecule type" value="Genomic_DNA"/>
</dbReference>
<evidence type="ECO:0000313" key="1">
    <source>
        <dbReference type="EMBL" id="CAD8086201.1"/>
    </source>
</evidence>
<name>A0A8S1N821_9CILI</name>
<evidence type="ECO:0000313" key="2">
    <source>
        <dbReference type="Proteomes" id="UP000692954"/>
    </source>
</evidence>
<organism evidence="1 2">
    <name type="scientific">Paramecium sonneborni</name>
    <dbReference type="NCBI Taxonomy" id="65129"/>
    <lineage>
        <taxon>Eukaryota</taxon>
        <taxon>Sar</taxon>
        <taxon>Alveolata</taxon>
        <taxon>Ciliophora</taxon>
        <taxon>Intramacronucleata</taxon>
        <taxon>Oligohymenophorea</taxon>
        <taxon>Peniculida</taxon>
        <taxon>Parameciidae</taxon>
        <taxon>Paramecium</taxon>
    </lineage>
</organism>
<proteinExistence type="predicted"/>
<reference evidence="1" key="1">
    <citation type="submission" date="2021-01" db="EMBL/GenBank/DDBJ databases">
        <authorList>
            <consortium name="Genoscope - CEA"/>
            <person name="William W."/>
        </authorList>
    </citation>
    <scope>NUCLEOTIDE SEQUENCE</scope>
</reference>
<gene>
    <name evidence="1" type="ORF">PSON_ATCC_30995.1.T0490244</name>
</gene>
<comment type="caution">
    <text evidence="1">The sequence shown here is derived from an EMBL/GenBank/DDBJ whole genome shotgun (WGS) entry which is preliminary data.</text>
</comment>